<protein>
    <submittedName>
        <fullName evidence="1">Lipopolysaccharide kinase (Kdo/WaaP) family protein</fullName>
    </submittedName>
</protein>
<name>A0A1Y5RW76_9RHOB</name>
<keyword evidence="2" id="KW-1185">Reference proteome</keyword>
<dbReference type="AlphaFoldDB" id="A0A1Y5RW76"/>
<dbReference type="Proteomes" id="UP000193409">
    <property type="component" value="Unassembled WGS sequence"/>
</dbReference>
<dbReference type="GO" id="GO:0016301">
    <property type="term" value="F:kinase activity"/>
    <property type="evidence" value="ECO:0007669"/>
    <property type="project" value="UniProtKB-KW"/>
</dbReference>
<reference evidence="1 2" key="1">
    <citation type="submission" date="2017-03" db="EMBL/GenBank/DDBJ databases">
        <authorList>
            <person name="Afonso C.L."/>
            <person name="Miller P.J."/>
            <person name="Scott M.A."/>
            <person name="Spackman E."/>
            <person name="Goraichik I."/>
            <person name="Dimitrov K.M."/>
            <person name="Suarez D.L."/>
            <person name="Swayne D.E."/>
        </authorList>
    </citation>
    <scope>NUCLEOTIDE SEQUENCE [LARGE SCALE GENOMIC DNA]</scope>
    <source>
        <strain evidence="1 2">CECT 7680</strain>
    </source>
</reference>
<dbReference type="RefSeq" id="WP_085867731.1">
    <property type="nucleotide sequence ID" value="NZ_FWFQ01000006.1"/>
</dbReference>
<keyword evidence="1" id="KW-0418">Kinase</keyword>
<proteinExistence type="predicted"/>
<organism evidence="1 2">
    <name type="scientific">Pseudoruegeria aquimaris</name>
    <dbReference type="NCBI Taxonomy" id="393663"/>
    <lineage>
        <taxon>Bacteria</taxon>
        <taxon>Pseudomonadati</taxon>
        <taxon>Pseudomonadota</taxon>
        <taxon>Alphaproteobacteria</taxon>
        <taxon>Rhodobacterales</taxon>
        <taxon>Roseobacteraceae</taxon>
        <taxon>Pseudoruegeria</taxon>
    </lineage>
</organism>
<gene>
    <name evidence="1" type="ORF">PSA7680_01177</name>
</gene>
<keyword evidence="1" id="KW-0808">Transferase</keyword>
<dbReference type="OrthoDB" id="7839681at2"/>
<dbReference type="EMBL" id="FWFQ01000006">
    <property type="protein sequence ID" value="SLN26692.1"/>
    <property type="molecule type" value="Genomic_DNA"/>
</dbReference>
<dbReference type="Pfam" id="PF06293">
    <property type="entry name" value="Kdo"/>
    <property type="match status" value="1"/>
</dbReference>
<dbReference type="SUPFAM" id="SSF56112">
    <property type="entry name" value="Protein kinase-like (PK-like)"/>
    <property type="match status" value="1"/>
</dbReference>
<evidence type="ECO:0000313" key="1">
    <source>
        <dbReference type="EMBL" id="SLN26692.1"/>
    </source>
</evidence>
<dbReference type="InterPro" id="IPR011009">
    <property type="entry name" value="Kinase-like_dom_sf"/>
</dbReference>
<sequence length="247" mass="27257">MTAPTQDDIDAAVQAHLARSKARVAPVEVGGQRVWVKQKERPPLRRRLTKGDSAKAFEAERRALHTLGERGVPVPKILAEGPDFMALSDSGTSLQAMLRQDGWPEAERRAAFEAAARELAAMHGKGLSHGRPAPRDICWQEGRITFLDLERYSPSRNTPKGHRNDLVIFLFNIFATLGRDCPEAQAAAAAYRAADPGGVWEAASALCARLRWVEPLSRPLRNRKDKKNLEFKAVPLTLALFSQPPQG</sequence>
<evidence type="ECO:0000313" key="2">
    <source>
        <dbReference type="Proteomes" id="UP000193409"/>
    </source>
</evidence>
<accession>A0A1Y5RW76</accession>